<keyword evidence="1" id="KW-0378">Hydrolase</keyword>
<dbReference type="InterPro" id="IPR001375">
    <property type="entry name" value="Peptidase_S9_cat"/>
</dbReference>
<dbReference type="EMBL" id="CP060820">
    <property type="protein sequence ID" value="QNP41114.1"/>
    <property type="molecule type" value="Genomic_DNA"/>
</dbReference>
<evidence type="ECO:0000259" key="3">
    <source>
        <dbReference type="Pfam" id="PF00326"/>
    </source>
</evidence>
<accession>A0A7H0FYJ8</accession>
<protein>
    <submittedName>
        <fullName evidence="4">S9 family peptidase</fullName>
    </submittedName>
</protein>
<sequence>MKQVAKLLAGMAALGFVSAAAAVDVDAYVRKDMFEEIKLSPNGEYFAATLPKSDRTSLVVLRRSDNKVMSNVSGGSHTVVADFDWVSADRVVVSLAEKFGALAKPQLTGELYGVSATGGSGEMLVGQRLQGAGLGTKIQPKKVEAIWAFLVDDLPADDKNVIISVSPMTDDPFTRVDRMDAYTGRRHQIARAPVRNAWFSTDNAGVVRFASGAGVDNVRKLYHRSGEGVEWDLVSDEAVTHRAEHPIGFSEDNRTAYLQSEQPKGPDAIVAYDTVTGERKVILRDDDSDPVRIIYHNGTRIPVGAVFMDGRPRTAFFDDKSKEAILYRSLEAAFGGDAVKITSQTSDGRLALVEVSSDRSPGDFYIFDTVAKKAEHLLSRRQWFDPDKMASMRPITLKARDGLTLHGYVTAPKVAAGTKLPMVVMPHGGPFGVQDKWGFDGEVQMLADAGYAVLQVNFRGSGGYGAEFIEAGARQWGLTMQDDLTDATRWAIQEGIADPSKVCTYGGSYGGYAALMGVAKEPALYRCAVGYVGVYDLPTMHTDGDIQRRGSGETYLREWIGERTALADTSPSRMAAKIKAPVFLAAGGEDDRAPIKHSEMMEKALRKEGVAVETLYFANEGHGFYVEANRREYYTRLLSFLGKHLGGEVASAAAASGGATAK</sequence>
<dbReference type="SUPFAM" id="SSF82171">
    <property type="entry name" value="DPP6 N-terminal domain-like"/>
    <property type="match status" value="1"/>
</dbReference>
<organism evidence="4 5">
    <name type="scientific">Agrilutibacter terrestris</name>
    <dbReference type="NCBI Taxonomy" id="2865112"/>
    <lineage>
        <taxon>Bacteria</taxon>
        <taxon>Pseudomonadati</taxon>
        <taxon>Pseudomonadota</taxon>
        <taxon>Gammaproteobacteria</taxon>
        <taxon>Lysobacterales</taxon>
        <taxon>Lysobacteraceae</taxon>
        <taxon>Agrilutibacter</taxon>
    </lineage>
</organism>
<name>A0A7H0FYJ8_9GAMM</name>
<dbReference type="SUPFAM" id="SSF53474">
    <property type="entry name" value="alpha/beta-Hydrolases"/>
    <property type="match status" value="1"/>
</dbReference>
<keyword evidence="5" id="KW-1185">Reference proteome</keyword>
<dbReference type="AlphaFoldDB" id="A0A7H0FYJ8"/>
<proteinExistence type="predicted"/>
<dbReference type="Proteomes" id="UP000516018">
    <property type="component" value="Chromosome"/>
</dbReference>
<dbReference type="PANTHER" id="PTHR42776:SF27">
    <property type="entry name" value="DIPEPTIDYL PEPTIDASE FAMILY MEMBER 6"/>
    <property type="match status" value="1"/>
</dbReference>
<gene>
    <name evidence="4" type="ORF">H8B22_02490</name>
</gene>
<feature type="domain" description="Peptidase S9 prolyl oligopeptidase catalytic" evidence="3">
    <location>
        <begin position="437"/>
        <end position="647"/>
    </location>
</feature>
<dbReference type="KEGG" id="lsx:H8B22_02490"/>
<keyword evidence="2" id="KW-0732">Signal</keyword>
<dbReference type="InterPro" id="IPR029058">
    <property type="entry name" value="AB_hydrolase_fold"/>
</dbReference>
<feature type="chain" id="PRO_5028949761" evidence="2">
    <location>
        <begin position="23"/>
        <end position="662"/>
    </location>
</feature>
<dbReference type="Gene3D" id="3.40.50.1820">
    <property type="entry name" value="alpha/beta hydrolase"/>
    <property type="match status" value="1"/>
</dbReference>
<reference evidence="4 5" key="1">
    <citation type="submission" date="2020-08" db="EMBL/GenBank/DDBJ databases">
        <title>Lysobacter sp. II4 sp. nov., isolated from soil.</title>
        <authorList>
            <person name="Woo C.Y."/>
            <person name="Kim J."/>
        </authorList>
    </citation>
    <scope>NUCLEOTIDE SEQUENCE [LARGE SCALE GENOMIC DNA]</scope>
    <source>
        <strain evidence="4 5">II4</strain>
    </source>
</reference>
<evidence type="ECO:0000256" key="2">
    <source>
        <dbReference type="SAM" id="SignalP"/>
    </source>
</evidence>
<dbReference type="GO" id="GO:0006508">
    <property type="term" value="P:proteolysis"/>
    <property type="evidence" value="ECO:0007669"/>
    <property type="project" value="InterPro"/>
</dbReference>
<evidence type="ECO:0000313" key="5">
    <source>
        <dbReference type="Proteomes" id="UP000516018"/>
    </source>
</evidence>
<dbReference type="GO" id="GO:0004252">
    <property type="term" value="F:serine-type endopeptidase activity"/>
    <property type="evidence" value="ECO:0007669"/>
    <property type="project" value="TreeGrafter"/>
</dbReference>
<evidence type="ECO:0000256" key="1">
    <source>
        <dbReference type="ARBA" id="ARBA00022801"/>
    </source>
</evidence>
<feature type="signal peptide" evidence="2">
    <location>
        <begin position="1"/>
        <end position="22"/>
    </location>
</feature>
<evidence type="ECO:0000313" key="4">
    <source>
        <dbReference type="EMBL" id="QNP41114.1"/>
    </source>
</evidence>
<dbReference type="PANTHER" id="PTHR42776">
    <property type="entry name" value="SERINE PEPTIDASE S9 FAMILY MEMBER"/>
    <property type="match status" value="1"/>
</dbReference>
<dbReference type="RefSeq" id="WP_187712550.1">
    <property type="nucleotide sequence ID" value="NZ_CP060820.1"/>
</dbReference>
<dbReference type="Pfam" id="PF00326">
    <property type="entry name" value="Peptidase_S9"/>
    <property type="match status" value="1"/>
</dbReference>